<dbReference type="GO" id="GO:0031966">
    <property type="term" value="C:mitochondrial membrane"/>
    <property type="evidence" value="ECO:0007669"/>
    <property type="project" value="UniProtKB-SubCell"/>
</dbReference>
<keyword evidence="9 15" id="KW-0249">Electron transport</keyword>
<evidence type="ECO:0000256" key="8">
    <source>
        <dbReference type="ARBA" id="ARBA00022967"/>
    </source>
</evidence>
<comment type="similarity">
    <text evidence="2 15">Belongs to the complex I subunit 6 family.</text>
</comment>
<dbReference type="InterPro" id="IPR050269">
    <property type="entry name" value="ComplexI_Subunit6"/>
</dbReference>
<evidence type="ECO:0000256" key="11">
    <source>
        <dbReference type="ARBA" id="ARBA00023027"/>
    </source>
</evidence>
<dbReference type="InterPro" id="IPR001457">
    <property type="entry name" value="NADH_UbQ/plastoQ_OxRdtase_su6"/>
</dbReference>
<evidence type="ECO:0000256" key="15">
    <source>
        <dbReference type="RuleBase" id="RU004430"/>
    </source>
</evidence>
<keyword evidence="7 15" id="KW-0812">Transmembrane</keyword>
<sequence>MIYILVFMIVGGSLVVLWSRSPYYGVFGVLLQSVGYSLFLCFYGFPFFGLIFLLVYVGGMLIVFLFSTVLSAEQYPSSSILEMLFFLVSINLIIFPFLNIWFPSTVSFSLLSLSSENQVGEIMGWLGGLTCLVAIILLVSLMVAFSLCFEHSQGSLRKL</sequence>
<dbReference type="GO" id="GO:0008137">
    <property type="term" value="F:NADH dehydrogenase (ubiquinone) activity"/>
    <property type="evidence" value="ECO:0007669"/>
    <property type="project" value="UniProtKB-UniRule"/>
</dbReference>
<feature type="transmembrane region" description="Helical" evidence="15">
    <location>
        <begin position="84"/>
        <end position="102"/>
    </location>
</feature>
<keyword evidence="15" id="KW-0830">Ubiquinone</keyword>
<keyword evidence="11 15" id="KW-0520">NAD</keyword>
<feature type="transmembrane region" description="Helical" evidence="15">
    <location>
        <begin position="23"/>
        <end position="45"/>
    </location>
</feature>
<reference evidence="16" key="1">
    <citation type="journal article" date="2018" name="Mol. Phylogenet. Evol.">
        <title>Conservation of mitochondrial genome arrangements in brittle stars (Echinodermata, Ophiuroidea).</title>
        <authorList>
            <person name="Galaska M.P."/>
            <person name="Li Y."/>
            <person name="Kocot K.M."/>
            <person name="Mahon A.R."/>
            <person name="Halanych K.M."/>
        </authorList>
    </citation>
    <scope>NUCLEOTIDE SEQUENCE</scope>
    <source>
        <strain evidence="16">Op750.4C</strain>
    </source>
</reference>
<dbReference type="PANTHER" id="PTHR11435:SF1">
    <property type="entry name" value="NADH-UBIQUINONE OXIDOREDUCTASE CHAIN 6"/>
    <property type="match status" value="1"/>
</dbReference>
<evidence type="ECO:0000256" key="3">
    <source>
        <dbReference type="ARBA" id="ARBA00012944"/>
    </source>
</evidence>
<evidence type="ECO:0000313" key="16">
    <source>
        <dbReference type="EMBL" id="AYO99613.1"/>
    </source>
</evidence>
<keyword evidence="10 15" id="KW-1133">Transmembrane helix</keyword>
<evidence type="ECO:0000256" key="13">
    <source>
        <dbReference type="ARBA" id="ARBA00023136"/>
    </source>
</evidence>
<evidence type="ECO:0000256" key="2">
    <source>
        <dbReference type="ARBA" id="ARBA00005698"/>
    </source>
</evidence>
<evidence type="ECO:0000256" key="10">
    <source>
        <dbReference type="ARBA" id="ARBA00022989"/>
    </source>
</evidence>
<evidence type="ECO:0000256" key="14">
    <source>
        <dbReference type="ARBA" id="ARBA00049551"/>
    </source>
</evidence>
<name>A0A3G2WI30_9ECHI</name>
<evidence type="ECO:0000256" key="4">
    <source>
        <dbReference type="ARBA" id="ARBA00021095"/>
    </source>
</evidence>
<protein>
    <recommendedName>
        <fullName evidence="4 15">NADH-ubiquinone oxidoreductase chain 6</fullName>
        <ecNumber evidence="3 15">7.1.1.2</ecNumber>
    </recommendedName>
</protein>
<evidence type="ECO:0000256" key="5">
    <source>
        <dbReference type="ARBA" id="ARBA00022448"/>
    </source>
</evidence>
<evidence type="ECO:0000256" key="1">
    <source>
        <dbReference type="ARBA" id="ARBA00004225"/>
    </source>
</evidence>
<comment type="catalytic activity">
    <reaction evidence="14 15">
        <text>a ubiquinone + NADH + 5 H(+)(in) = a ubiquinol + NAD(+) + 4 H(+)(out)</text>
        <dbReference type="Rhea" id="RHEA:29091"/>
        <dbReference type="Rhea" id="RHEA-COMP:9565"/>
        <dbReference type="Rhea" id="RHEA-COMP:9566"/>
        <dbReference type="ChEBI" id="CHEBI:15378"/>
        <dbReference type="ChEBI" id="CHEBI:16389"/>
        <dbReference type="ChEBI" id="CHEBI:17976"/>
        <dbReference type="ChEBI" id="CHEBI:57540"/>
        <dbReference type="ChEBI" id="CHEBI:57945"/>
        <dbReference type="EC" id="7.1.1.2"/>
    </reaction>
</comment>
<evidence type="ECO:0000256" key="9">
    <source>
        <dbReference type="ARBA" id="ARBA00022982"/>
    </source>
</evidence>
<keyword evidence="12 15" id="KW-0496">Mitochondrion</keyword>
<feature type="transmembrane region" description="Helical" evidence="15">
    <location>
        <begin position="122"/>
        <end position="149"/>
    </location>
</feature>
<keyword evidence="5 15" id="KW-0813">Transport</keyword>
<proteinExistence type="inferred from homology"/>
<organism evidence="16">
    <name type="scientific">Astrotoma agassizii</name>
    <dbReference type="NCBI Taxonomy" id="462866"/>
    <lineage>
        <taxon>Eukaryota</taxon>
        <taxon>Metazoa</taxon>
        <taxon>Echinodermata</taxon>
        <taxon>Eleutherozoa</taxon>
        <taxon>Asterozoa</taxon>
        <taxon>Ophiuroidea</taxon>
        <taxon>Ophiuridea</taxon>
        <taxon>Euryalida</taxon>
        <taxon>Gorgonocephalidae</taxon>
        <taxon>Astrotoma</taxon>
    </lineage>
</organism>
<keyword evidence="6 15" id="KW-0679">Respiratory chain</keyword>
<geneLocation type="mitochondrion" evidence="16"/>
<dbReference type="AlphaFoldDB" id="A0A3G2WI30"/>
<dbReference type="InterPro" id="IPR042106">
    <property type="entry name" value="Nuo/plastoQ_OxRdtase_6_NuoJ"/>
</dbReference>
<comment type="subcellular location">
    <subcellularLocation>
        <location evidence="1 15">Mitochondrion membrane</location>
        <topology evidence="1 15">Multi-pass membrane protein</topology>
    </subcellularLocation>
</comment>
<evidence type="ECO:0000256" key="7">
    <source>
        <dbReference type="ARBA" id="ARBA00022692"/>
    </source>
</evidence>
<accession>A0A3G2WI30</accession>
<evidence type="ECO:0000256" key="6">
    <source>
        <dbReference type="ARBA" id="ARBA00022660"/>
    </source>
</evidence>
<evidence type="ECO:0000256" key="12">
    <source>
        <dbReference type="ARBA" id="ARBA00023128"/>
    </source>
</evidence>
<keyword evidence="13 15" id="KW-0472">Membrane</keyword>
<comment type="function">
    <text evidence="15">Core subunit of the mitochondrial membrane respiratory chain NADH dehydrogenase (Complex I) which catalyzes electron transfer from NADH through the respiratory chain, using ubiquinone as an electron acceptor. Essential for the catalytic activity and assembly of complex I.</text>
</comment>
<feature type="transmembrane region" description="Helical" evidence="15">
    <location>
        <begin position="51"/>
        <end position="72"/>
    </location>
</feature>
<dbReference type="Gene3D" id="1.20.120.1200">
    <property type="entry name" value="NADH-ubiquinone/plastoquinone oxidoreductase chain 6, subunit NuoJ"/>
    <property type="match status" value="1"/>
</dbReference>
<dbReference type="EMBL" id="MH671878">
    <property type="protein sequence ID" value="AYO99613.1"/>
    <property type="molecule type" value="Genomic_DNA"/>
</dbReference>
<dbReference type="EC" id="7.1.1.2" evidence="3 15"/>
<dbReference type="Pfam" id="PF00499">
    <property type="entry name" value="Oxidored_q3"/>
    <property type="match status" value="1"/>
</dbReference>
<gene>
    <name evidence="16" type="primary">nad6</name>
</gene>
<keyword evidence="8 15" id="KW-1278">Translocase</keyword>
<dbReference type="PANTHER" id="PTHR11435">
    <property type="entry name" value="NADH UBIQUINONE OXIDOREDUCTASE SUBUNIT ND6"/>
    <property type="match status" value="1"/>
</dbReference>